<protein>
    <submittedName>
        <fullName evidence="1">Uncharacterized protein</fullName>
    </submittedName>
</protein>
<gene>
    <name evidence="1" type="ORF">GDO81_027667</name>
</gene>
<evidence type="ECO:0000313" key="2">
    <source>
        <dbReference type="Proteomes" id="UP000824782"/>
    </source>
</evidence>
<reference evidence="1" key="1">
    <citation type="thesis" date="2020" institute="ProQuest LLC" country="789 East Eisenhower Parkway, Ann Arbor, MI, USA">
        <title>Comparative Genomics and Chromosome Evolution.</title>
        <authorList>
            <person name="Mudd A.B."/>
        </authorList>
    </citation>
    <scope>NUCLEOTIDE SEQUENCE</scope>
    <source>
        <strain evidence="1">237g6f4</strain>
        <tissue evidence="1">Blood</tissue>
    </source>
</reference>
<keyword evidence="2" id="KW-1185">Reference proteome</keyword>
<dbReference type="Proteomes" id="UP000824782">
    <property type="component" value="Unassembled WGS sequence"/>
</dbReference>
<sequence>MCQFSRCLRVSRPVSRTRGRERETVSKQEAPGVLYIRYLYEVTGRCLLYYPHDCYGSKSPPAVGLVLLKGTGRRSPHANDSSAVLRYVVVFFLFNIFKELVTF</sequence>
<comment type="caution">
    <text evidence="1">The sequence shown here is derived from an EMBL/GenBank/DDBJ whole genome shotgun (WGS) entry which is preliminary data.</text>
</comment>
<accession>A0AAV6YLJ8</accession>
<evidence type="ECO:0000313" key="1">
    <source>
        <dbReference type="EMBL" id="KAG8535835.1"/>
    </source>
</evidence>
<dbReference type="EMBL" id="WNYA01056102">
    <property type="protein sequence ID" value="KAG8535835.1"/>
    <property type="molecule type" value="Genomic_DNA"/>
</dbReference>
<name>A0AAV6YLJ8_ENGPU</name>
<dbReference type="AlphaFoldDB" id="A0AAV6YLJ8"/>
<organism evidence="1 2">
    <name type="scientific">Engystomops pustulosus</name>
    <name type="common">Tungara frog</name>
    <name type="synonym">Physalaemus pustulosus</name>
    <dbReference type="NCBI Taxonomy" id="76066"/>
    <lineage>
        <taxon>Eukaryota</taxon>
        <taxon>Metazoa</taxon>
        <taxon>Chordata</taxon>
        <taxon>Craniata</taxon>
        <taxon>Vertebrata</taxon>
        <taxon>Euteleostomi</taxon>
        <taxon>Amphibia</taxon>
        <taxon>Batrachia</taxon>
        <taxon>Anura</taxon>
        <taxon>Neobatrachia</taxon>
        <taxon>Hyloidea</taxon>
        <taxon>Leptodactylidae</taxon>
        <taxon>Leiuperinae</taxon>
        <taxon>Engystomops</taxon>
    </lineage>
</organism>
<proteinExistence type="predicted"/>